<feature type="domain" description="Plastocyanin-like" evidence="5">
    <location>
        <begin position="56"/>
        <end position="161"/>
    </location>
</feature>
<dbReference type="InterPro" id="IPR001117">
    <property type="entry name" value="Cu-oxidase_2nd"/>
</dbReference>
<gene>
    <name evidence="6" type="ORF">D3869_08310</name>
</gene>
<evidence type="ECO:0000259" key="4">
    <source>
        <dbReference type="Pfam" id="PF07731"/>
    </source>
</evidence>
<dbReference type="SUPFAM" id="SSF49503">
    <property type="entry name" value="Cupredoxins"/>
    <property type="match status" value="3"/>
</dbReference>
<dbReference type="InterPro" id="IPR045087">
    <property type="entry name" value="Cu-oxidase_fam"/>
</dbReference>
<evidence type="ECO:0000256" key="1">
    <source>
        <dbReference type="ARBA" id="ARBA00022723"/>
    </source>
</evidence>
<feature type="domain" description="Plastocyanin-like" evidence="3">
    <location>
        <begin position="169"/>
        <end position="282"/>
    </location>
</feature>
<proteinExistence type="predicted"/>
<name>A0A4D8R3D8_AZOBR</name>
<dbReference type="Pfam" id="PF07732">
    <property type="entry name" value="Cu-oxidase_3"/>
    <property type="match status" value="1"/>
</dbReference>
<dbReference type="GO" id="GO:0030288">
    <property type="term" value="C:outer membrane-bounded periplasmic space"/>
    <property type="evidence" value="ECO:0007669"/>
    <property type="project" value="TreeGrafter"/>
</dbReference>
<dbReference type="InterPro" id="IPR008972">
    <property type="entry name" value="Cupredoxin"/>
</dbReference>
<dbReference type="PROSITE" id="PS00080">
    <property type="entry name" value="MULTICOPPER_OXIDASE2"/>
    <property type="match status" value="1"/>
</dbReference>
<dbReference type="InterPro" id="IPR006311">
    <property type="entry name" value="TAT_signal"/>
</dbReference>
<evidence type="ECO:0000259" key="3">
    <source>
        <dbReference type="Pfam" id="PF00394"/>
    </source>
</evidence>
<dbReference type="PROSITE" id="PS00079">
    <property type="entry name" value="MULTICOPPER_OXIDASE1"/>
    <property type="match status" value="1"/>
</dbReference>
<dbReference type="InterPro" id="IPR002355">
    <property type="entry name" value="Cu_oxidase_Cu_BS"/>
</dbReference>
<dbReference type="EMBL" id="CP032345">
    <property type="protein sequence ID" value="QCO15226.1"/>
    <property type="molecule type" value="Genomic_DNA"/>
</dbReference>
<accession>A0A4D8R3D8</accession>
<dbReference type="CDD" id="cd13906">
    <property type="entry name" value="CuRO_3_CumA_like"/>
    <property type="match status" value="1"/>
</dbReference>
<dbReference type="InterPro" id="IPR011706">
    <property type="entry name" value="Cu-oxidase_C"/>
</dbReference>
<dbReference type="Pfam" id="PF00394">
    <property type="entry name" value="Cu-oxidase"/>
    <property type="match status" value="1"/>
</dbReference>
<evidence type="ECO:0000313" key="7">
    <source>
        <dbReference type="Proteomes" id="UP000298693"/>
    </source>
</evidence>
<organism evidence="6 7">
    <name type="scientific">Azospirillum brasilense</name>
    <dbReference type="NCBI Taxonomy" id="192"/>
    <lineage>
        <taxon>Bacteria</taxon>
        <taxon>Pseudomonadati</taxon>
        <taxon>Pseudomonadota</taxon>
        <taxon>Alphaproteobacteria</taxon>
        <taxon>Rhodospirillales</taxon>
        <taxon>Azospirillaceae</taxon>
        <taxon>Azospirillum</taxon>
    </lineage>
</organism>
<feature type="domain" description="Plastocyanin-like" evidence="4">
    <location>
        <begin position="372"/>
        <end position="472"/>
    </location>
</feature>
<dbReference type="Gene3D" id="2.60.40.420">
    <property type="entry name" value="Cupredoxins - blue copper proteins"/>
    <property type="match status" value="3"/>
</dbReference>
<dbReference type="PANTHER" id="PTHR11709">
    <property type="entry name" value="MULTI-COPPER OXIDASE"/>
    <property type="match status" value="1"/>
</dbReference>
<dbReference type="CDD" id="cd13861">
    <property type="entry name" value="CuRO_1_CumA_like"/>
    <property type="match status" value="1"/>
</dbReference>
<dbReference type="InterPro" id="IPR033138">
    <property type="entry name" value="Cu_oxidase_CS"/>
</dbReference>
<evidence type="ECO:0000259" key="5">
    <source>
        <dbReference type="Pfam" id="PF07732"/>
    </source>
</evidence>
<evidence type="ECO:0000256" key="2">
    <source>
        <dbReference type="ARBA" id="ARBA00023002"/>
    </source>
</evidence>
<sequence>MPPFLPLTRRDLLTGSVLLAGAGLLPRAARGAAVGEGRVVRLSAGPARANLAGTGFPDTAVWAYDGRVPGPELRFRQGDTARIAFANTLPEATTIHWHGLRVPNAMDGVPGLSQPPVPAGGRFDYEFPLKDAGTFWYHPHVNSGVQVAHGLTGAFIVEEREPIRVDRDLLWLLGDWRLTKEAELAGGFGHPMDATHAGRIGNTVTINGAVRDSVPVRAGERVRLRLINAANARVFALDFQGHAPRVIALDGQPVTPHAPPDGKVVLAPGQRADLVIDMEGRPGEGFDVVDGFYPRMAYRLTRLTYSGEAPLRDSPLDAPVALPANPLPEPDLAGAVRQDVVLDGGMHGAMPKGAGPRGPFWALNGVAAPGHSSMEHHHPEPLITVKRGQTQVTAFVNETGWWHPMHLHGFPFRVLSRNGRPAEHREWRDTVLLGPRETAEIAFVAEEVGDWMLHCHVLEHQETGMMAVLRVTA</sequence>
<dbReference type="CDD" id="cd13885">
    <property type="entry name" value="CuRO_2_CumA_like"/>
    <property type="match status" value="1"/>
</dbReference>
<dbReference type="RefSeq" id="WP_137139667.1">
    <property type="nucleotide sequence ID" value="NZ_CP032345.1"/>
</dbReference>
<reference evidence="6 7" key="1">
    <citation type="submission" date="2018-09" db="EMBL/GenBank/DDBJ databases">
        <title>Whole genome based analysis of evolution and adaptive divergence in Indian and Brazilian strains of Azospirillum brasilense.</title>
        <authorList>
            <person name="Singh C."/>
            <person name="Tripathi A.K."/>
        </authorList>
    </citation>
    <scope>NUCLEOTIDE SEQUENCE [LARGE SCALE GENOMIC DNA]</scope>
    <source>
        <strain evidence="6 7">MTCC4039</strain>
    </source>
</reference>
<keyword evidence="1" id="KW-0479">Metal-binding</keyword>
<keyword evidence="2" id="KW-0560">Oxidoreductase</keyword>
<evidence type="ECO:0000313" key="6">
    <source>
        <dbReference type="EMBL" id="QCO15226.1"/>
    </source>
</evidence>
<dbReference type="Proteomes" id="UP000298693">
    <property type="component" value="Chromosome"/>
</dbReference>
<dbReference type="AlphaFoldDB" id="A0A4D8R3D8"/>
<protein>
    <submittedName>
        <fullName evidence="6">Multicopper oxidase family protein</fullName>
    </submittedName>
</protein>
<dbReference type="Pfam" id="PF07731">
    <property type="entry name" value="Cu-oxidase_2"/>
    <property type="match status" value="1"/>
</dbReference>
<dbReference type="InterPro" id="IPR011707">
    <property type="entry name" value="Cu-oxidase-like_N"/>
</dbReference>
<dbReference type="GO" id="GO:0005507">
    <property type="term" value="F:copper ion binding"/>
    <property type="evidence" value="ECO:0007669"/>
    <property type="project" value="InterPro"/>
</dbReference>
<dbReference type="GO" id="GO:0016491">
    <property type="term" value="F:oxidoreductase activity"/>
    <property type="evidence" value="ECO:0007669"/>
    <property type="project" value="UniProtKB-KW"/>
</dbReference>
<dbReference type="PROSITE" id="PS51318">
    <property type="entry name" value="TAT"/>
    <property type="match status" value="1"/>
</dbReference>